<sequence>MKIVKYTLQDGQCPDNISNGGHWINPDDNTMIGFSETGTELTSAEFETRQLGIHSNYPMKKEIGSWIVLEDVNDPVATTNA</sequence>
<dbReference type="EMBL" id="UINC01205377">
    <property type="protein sequence ID" value="SVE26525.1"/>
    <property type="molecule type" value="Genomic_DNA"/>
</dbReference>
<gene>
    <name evidence="1" type="ORF">METZ01_LOCUS479379</name>
</gene>
<feature type="non-terminal residue" evidence="1">
    <location>
        <position position="81"/>
    </location>
</feature>
<proteinExistence type="predicted"/>
<protein>
    <submittedName>
        <fullName evidence="1">Uncharacterized protein</fullName>
    </submittedName>
</protein>
<reference evidence="1" key="1">
    <citation type="submission" date="2018-05" db="EMBL/GenBank/DDBJ databases">
        <authorList>
            <person name="Lanie J.A."/>
            <person name="Ng W.-L."/>
            <person name="Kazmierczak K.M."/>
            <person name="Andrzejewski T.M."/>
            <person name="Davidsen T.M."/>
            <person name="Wayne K.J."/>
            <person name="Tettelin H."/>
            <person name="Glass J.I."/>
            <person name="Rusch D."/>
            <person name="Podicherti R."/>
            <person name="Tsui H.-C.T."/>
            <person name="Winkler M.E."/>
        </authorList>
    </citation>
    <scope>NUCLEOTIDE SEQUENCE</scope>
</reference>
<name>A0A383C4K1_9ZZZZ</name>
<evidence type="ECO:0000313" key="1">
    <source>
        <dbReference type="EMBL" id="SVE26525.1"/>
    </source>
</evidence>
<accession>A0A383C4K1</accession>
<dbReference type="AlphaFoldDB" id="A0A383C4K1"/>
<organism evidence="1">
    <name type="scientific">marine metagenome</name>
    <dbReference type="NCBI Taxonomy" id="408172"/>
    <lineage>
        <taxon>unclassified sequences</taxon>
        <taxon>metagenomes</taxon>
        <taxon>ecological metagenomes</taxon>
    </lineage>
</organism>